<comment type="caution">
    <text evidence="10">The sequence shown here is derived from an EMBL/GenBank/DDBJ whole genome shotgun (WGS) entry which is preliminary data.</text>
</comment>
<dbReference type="InterPro" id="IPR023558">
    <property type="entry name" value="Trp_RNA-bd_attenuator_dom"/>
</dbReference>
<dbReference type="Pfam" id="PF02081">
    <property type="entry name" value="TrpBP"/>
    <property type="match status" value="1"/>
</dbReference>
<accession>A0A1Y3UDR7</accession>
<evidence type="ECO:0000256" key="7">
    <source>
        <dbReference type="ARBA" id="ARBA00029615"/>
    </source>
</evidence>
<comment type="similarity">
    <text evidence="1">Belongs to the MtrB family.</text>
</comment>
<keyword evidence="6" id="KW-0804">Transcription</keyword>
<dbReference type="NCBIfam" id="NF009724">
    <property type="entry name" value="PRK13251.1"/>
    <property type="match status" value="1"/>
</dbReference>
<dbReference type="InterPro" id="IPR016031">
    <property type="entry name" value="Trp_RNA-bd_attenuator-like_dom"/>
</dbReference>
<dbReference type="EMBL" id="NFHM01000002">
    <property type="protein sequence ID" value="OUN45298.1"/>
    <property type="molecule type" value="Genomic_DNA"/>
</dbReference>
<dbReference type="GO" id="GO:0006355">
    <property type="term" value="P:regulation of DNA-templated transcription"/>
    <property type="evidence" value="ECO:0007669"/>
    <property type="project" value="InterPro"/>
</dbReference>
<dbReference type="GO" id="GO:0006353">
    <property type="term" value="P:DNA-templated transcription termination"/>
    <property type="evidence" value="ECO:0007669"/>
    <property type="project" value="InterPro"/>
</dbReference>
<name>A0A1Y3UDR7_9FIRM</name>
<evidence type="ECO:0000256" key="8">
    <source>
        <dbReference type="ARBA" id="ARBA00033109"/>
    </source>
</evidence>
<comment type="subunit">
    <text evidence="2">Oligomer of 11 identical subunits arranged in doughnut-like structure.</text>
</comment>
<keyword evidence="5" id="KW-0805">Transcription regulation</keyword>
<evidence type="ECO:0000256" key="5">
    <source>
        <dbReference type="ARBA" id="ARBA00023015"/>
    </source>
</evidence>
<evidence type="ECO:0000256" key="2">
    <source>
        <dbReference type="ARBA" id="ARBA00011104"/>
    </source>
</evidence>
<evidence type="ECO:0000256" key="1">
    <source>
        <dbReference type="ARBA" id="ARBA00010027"/>
    </source>
</evidence>
<sequence length="97" mass="10972">MMKEDDKFYAEAPYVCVKALEKGVNIIGVTRGEVTKIHHTEKLDRNEVLIVQFTEHTSGIKIRGKAEIYTHYGIIRSGDEEEGVTLIGRNEHGTENN</sequence>
<evidence type="ECO:0000313" key="11">
    <source>
        <dbReference type="Proteomes" id="UP000195455"/>
    </source>
</evidence>
<evidence type="ECO:0000313" key="10">
    <source>
        <dbReference type="EMBL" id="OUN45298.1"/>
    </source>
</evidence>
<organism evidence="10 11">
    <name type="scientific">Anaerotignum lactatifermentans</name>
    <dbReference type="NCBI Taxonomy" id="160404"/>
    <lineage>
        <taxon>Bacteria</taxon>
        <taxon>Bacillati</taxon>
        <taxon>Bacillota</taxon>
        <taxon>Clostridia</taxon>
        <taxon>Lachnospirales</taxon>
        <taxon>Anaerotignaceae</taxon>
        <taxon>Anaerotignum</taxon>
    </lineage>
</organism>
<evidence type="ECO:0000256" key="4">
    <source>
        <dbReference type="ARBA" id="ARBA00022884"/>
    </source>
</evidence>
<dbReference type="GO" id="GO:0003723">
    <property type="term" value="F:RNA binding"/>
    <property type="evidence" value="ECO:0007669"/>
    <property type="project" value="UniProtKB-KW"/>
</dbReference>
<dbReference type="InterPro" id="IPR000824">
    <property type="entry name" value="MtrB"/>
</dbReference>
<proteinExistence type="inferred from homology"/>
<evidence type="ECO:0000256" key="3">
    <source>
        <dbReference type="ARBA" id="ARBA00016308"/>
    </source>
</evidence>
<dbReference type="PRINTS" id="PR00687">
    <property type="entry name" value="TRPRNAAP"/>
</dbReference>
<dbReference type="AlphaFoldDB" id="A0A1Y3UDR7"/>
<keyword evidence="4" id="KW-0694">RNA-binding</keyword>
<gene>
    <name evidence="10" type="ORF">B5G26_03255</name>
</gene>
<dbReference type="Proteomes" id="UP000195455">
    <property type="component" value="Unassembled WGS sequence"/>
</dbReference>
<reference evidence="11" key="1">
    <citation type="submission" date="2017-04" db="EMBL/GenBank/DDBJ databases">
        <title>Function of individual gut microbiota members based on whole genome sequencing of pure cultures obtained from chicken caecum.</title>
        <authorList>
            <person name="Medvecky M."/>
            <person name="Cejkova D."/>
            <person name="Polansky O."/>
            <person name="Karasova D."/>
            <person name="Kubasova T."/>
            <person name="Cizek A."/>
            <person name="Rychlik I."/>
        </authorList>
    </citation>
    <scope>NUCLEOTIDE SEQUENCE [LARGE SCALE GENOMIC DNA]</scope>
    <source>
        <strain evidence="11">An75</strain>
    </source>
</reference>
<protein>
    <recommendedName>
        <fullName evidence="3">Transcription attenuation protein MtrB</fullName>
    </recommendedName>
    <alternativeName>
        <fullName evidence="8">Trp RNA-binding attenuation protein</fullName>
    </alternativeName>
    <alternativeName>
        <fullName evidence="7">Tryptophan RNA-binding attenuator protein</fullName>
    </alternativeName>
</protein>
<evidence type="ECO:0000256" key="6">
    <source>
        <dbReference type="ARBA" id="ARBA00023163"/>
    </source>
</evidence>
<evidence type="ECO:0000259" key="9">
    <source>
        <dbReference type="Pfam" id="PF02081"/>
    </source>
</evidence>
<dbReference type="Gene3D" id="2.60.40.50">
    <property type="entry name" value="TRAP-like"/>
    <property type="match status" value="1"/>
</dbReference>
<dbReference type="SUPFAM" id="SSF51219">
    <property type="entry name" value="TRAP-like"/>
    <property type="match status" value="1"/>
</dbReference>
<feature type="domain" description="Tryptophan RNA-binding attenuator protein" evidence="9">
    <location>
        <begin position="12"/>
        <end position="77"/>
    </location>
</feature>